<organism evidence="2">
    <name type="scientific">Alloyangia sp. H15</name>
    <dbReference type="NCBI Taxonomy" id="3029062"/>
    <lineage>
        <taxon>Bacteria</taxon>
        <taxon>Pseudomonadati</taxon>
        <taxon>Pseudomonadota</taxon>
        <taxon>Alphaproteobacteria</taxon>
        <taxon>Rhodobacterales</taxon>
        <taxon>Roseobacteraceae</taxon>
        <taxon>Alloyangia</taxon>
    </lineage>
</organism>
<evidence type="ECO:0000313" key="2">
    <source>
        <dbReference type="EMBL" id="XCC96275.1"/>
    </source>
</evidence>
<dbReference type="AlphaFoldDB" id="A0AAU8ANI8"/>
<gene>
    <name evidence="2" type="ORF">PVT71_16410</name>
</gene>
<dbReference type="Pfam" id="PF04403">
    <property type="entry name" value="PqiA"/>
    <property type="match status" value="1"/>
</dbReference>
<name>A0AAU8ANI8_9RHOB</name>
<dbReference type="RefSeq" id="WP_353475141.1">
    <property type="nucleotide sequence ID" value="NZ_CP123385.1"/>
</dbReference>
<feature type="transmembrane region" description="Helical" evidence="1">
    <location>
        <begin position="85"/>
        <end position="107"/>
    </location>
</feature>
<sequence>MLKYANLALFLLYPVAWVAPLMRAGLLPLFGLSEISVISGIVTLWHSDVFLALVVALFALVAPMVKIGGLALVQFGLVSRRALPVINGLGKLAMADIFLVAVYVTLIKGMGVGRIETGWGLYLFTFCVLASLALGMVESRKKGD</sequence>
<dbReference type="InterPro" id="IPR007498">
    <property type="entry name" value="PqiA-like"/>
</dbReference>
<feature type="transmembrane region" description="Helical" evidence="1">
    <location>
        <begin position="49"/>
        <end position="73"/>
    </location>
</feature>
<keyword evidence="1" id="KW-0472">Membrane</keyword>
<protein>
    <submittedName>
        <fullName evidence="2">Paraquat-inducible protein A</fullName>
    </submittedName>
</protein>
<keyword evidence="1" id="KW-1133">Transmembrane helix</keyword>
<reference evidence="2" key="1">
    <citation type="submission" date="2023-02" db="EMBL/GenBank/DDBJ databases">
        <title>Description and genomic characterization of Salipiger bruguierae sp. nov., isolated from the sediment of mangrove plant Bruguiera sexangula.</title>
        <authorList>
            <person name="Long M."/>
        </authorList>
    </citation>
    <scope>NUCLEOTIDE SEQUENCE</scope>
    <source>
        <strain evidence="2">H15</strain>
    </source>
</reference>
<accession>A0AAU8ANI8</accession>
<proteinExistence type="predicted"/>
<evidence type="ECO:0000256" key="1">
    <source>
        <dbReference type="SAM" id="Phobius"/>
    </source>
</evidence>
<feature type="transmembrane region" description="Helical" evidence="1">
    <location>
        <begin position="119"/>
        <end position="137"/>
    </location>
</feature>
<keyword evidence="1" id="KW-0812">Transmembrane</keyword>
<dbReference type="EMBL" id="CP123385">
    <property type="protein sequence ID" value="XCC96275.1"/>
    <property type="molecule type" value="Genomic_DNA"/>
</dbReference>